<protein>
    <submittedName>
        <fullName evidence="1">Glycosyltransferase family 8 protein</fullName>
    </submittedName>
</protein>
<dbReference type="Pfam" id="PF01501">
    <property type="entry name" value="Glyco_transf_8"/>
    <property type="match status" value="1"/>
</dbReference>
<dbReference type="OrthoDB" id="2014201at2759"/>
<dbReference type="SUPFAM" id="SSF53448">
    <property type="entry name" value="Nucleotide-diphospho-sugar transferases"/>
    <property type="match status" value="1"/>
</dbReference>
<dbReference type="Proteomes" id="UP000076532">
    <property type="component" value="Unassembled WGS sequence"/>
</dbReference>
<accession>A0A166U1F8</accession>
<proteinExistence type="predicted"/>
<reference evidence="1 2" key="1">
    <citation type="journal article" date="2016" name="Mol. Biol. Evol.">
        <title>Comparative Genomics of Early-Diverging Mushroom-Forming Fungi Provides Insights into the Origins of Lignocellulose Decay Capabilities.</title>
        <authorList>
            <person name="Nagy L.G."/>
            <person name="Riley R."/>
            <person name="Tritt A."/>
            <person name="Adam C."/>
            <person name="Daum C."/>
            <person name="Floudas D."/>
            <person name="Sun H."/>
            <person name="Yadav J.S."/>
            <person name="Pangilinan J."/>
            <person name="Larsson K.H."/>
            <person name="Matsuura K."/>
            <person name="Barry K."/>
            <person name="Labutti K."/>
            <person name="Kuo R."/>
            <person name="Ohm R.A."/>
            <person name="Bhattacharya S.S."/>
            <person name="Shirouzu T."/>
            <person name="Yoshinaga Y."/>
            <person name="Martin F.M."/>
            <person name="Grigoriev I.V."/>
            <person name="Hibbett D.S."/>
        </authorList>
    </citation>
    <scope>NUCLEOTIDE SEQUENCE [LARGE SCALE GENOMIC DNA]</scope>
    <source>
        <strain evidence="1 2">CBS 109695</strain>
    </source>
</reference>
<sequence length="270" mass="30886">MVTPQLSQDARDVLSRENIIMRDVDRLSPTEGTHKLSAHDARFADTWNKLRGFDLEEYDRIILIDSDMVVRRNMDELMELDLPDGWIASAHACACNPRKLKHYPADWIPQNCAYTPLVHPDSLEHASATAGPRPYSLLNSGLVVLNPSMKVAGAIGEYISTSPLIPTFSFPDQDLLAAFFAGKWKPLPWKYNALKTLRIIHKNIWRDEDVRCVHYILDDKPWHARVGEPGTGGDHEEVNRWWWAEFEKLGEEMKTRNPAEWEIVVGYVGK</sequence>
<dbReference type="GO" id="GO:0016757">
    <property type="term" value="F:glycosyltransferase activity"/>
    <property type="evidence" value="ECO:0007669"/>
    <property type="project" value="InterPro"/>
</dbReference>
<dbReference type="STRING" id="436010.A0A166U1F8"/>
<organism evidence="1 2">
    <name type="scientific">Athelia psychrophila</name>
    <dbReference type="NCBI Taxonomy" id="1759441"/>
    <lineage>
        <taxon>Eukaryota</taxon>
        <taxon>Fungi</taxon>
        <taxon>Dikarya</taxon>
        <taxon>Basidiomycota</taxon>
        <taxon>Agaricomycotina</taxon>
        <taxon>Agaricomycetes</taxon>
        <taxon>Agaricomycetidae</taxon>
        <taxon>Atheliales</taxon>
        <taxon>Atheliaceae</taxon>
        <taxon>Athelia</taxon>
    </lineage>
</organism>
<dbReference type="PANTHER" id="PTHR11183">
    <property type="entry name" value="GLYCOGENIN SUBFAMILY MEMBER"/>
    <property type="match status" value="1"/>
</dbReference>
<gene>
    <name evidence="1" type="ORF">FIBSPDRAFT_776499</name>
</gene>
<evidence type="ECO:0000313" key="1">
    <source>
        <dbReference type="EMBL" id="KZP31213.1"/>
    </source>
</evidence>
<dbReference type="EMBL" id="KV417490">
    <property type="protein sequence ID" value="KZP31213.1"/>
    <property type="molecule type" value="Genomic_DNA"/>
</dbReference>
<dbReference type="InterPro" id="IPR050587">
    <property type="entry name" value="GNT1/Glycosyltrans_8"/>
</dbReference>
<keyword evidence="2" id="KW-1185">Reference proteome</keyword>
<dbReference type="InterPro" id="IPR029044">
    <property type="entry name" value="Nucleotide-diphossugar_trans"/>
</dbReference>
<name>A0A166U1F8_9AGAM</name>
<evidence type="ECO:0000313" key="2">
    <source>
        <dbReference type="Proteomes" id="UP000076532"/>
    </source>
</evidence>
<dbReference type="AlphaFoldDB" id="A0A166U1F8"/>
<dbReference type="InterPro" id="IPR002495">
    <property type="entry name" value="Glyco_trans_8"/>
</dbReference>
<dbReference type="Gene3D" id="3.90.550.10">
    <property type="entry name" value="Spore Coat Polysaccharide Biosynthesis Protein SpsA, Chain A"/>
    <property type="match status" value="1"/>
</dbReference>